<dbReference type="PANTHER" id="PTHR38046:SF1">
    <property type="entry name" value="CRYPTIC LOCI REGULATOR 2"/>
    <property type="match status" value="1"/>
</dbReference>
<keyword evidence="5" id="KW-1185">Reference proteome</keyword>
<dbReference type="AlphaFoldDB" id="A0A4U0UDZ6"/>
<proteinExistence type="predicted"/>
<feature type="region of interest" description="Disordered" evidence="1">
    <location>
        <begin position="16"/>
        <end position="59"/>
    </location>
</feature>
<reference evidence="4 5" key="1">
    <citation type="submission" date="2017-03" db="EMBL/GenBank/DDBJ databases">
        <title>Genomes of endolithic fungi from Antarctica.</title>
        <authorList>
            <person name="Coleine C."/>
            <person name="Masonjones S."/>
            <person name="Stajich J.E."/>
        </authorList>
    </citation>
    <scope>NUCLEOTIDE SEQUENCE [LARGE SCALE GENOMIC DNA]</scope>
    <source>
        <strain evidence="4 5">CCFEE 6315</strain>
    </source>
</reference>
<feature type="region of interest" description="Disordered" evidence="1">
    <location>
        <begin position="105"/>
        <end position="127"/>
    </location>
</feature>
<evidence type="ECO:0000259" key="3">
    <source>
        <dbReference type="Pfam" id="PF16761"/>
    </source>
</evidence>
<feature type="region of interest" description="Disordered" evidence="1">
    <location>
        <begin position="458"/>
        <end position="483"/>
    </location>
</feature>
<comment type="caution">
    <text evidence="4">The sequence shown here is derived from an EMBL/GenBank/DDBJ whole genome shotgun (WGS) entry which is preliminary data.</text>
</comment>
<dbReference type="EMBL" id="NAJL01000002">
    <property type="protein sequence ID" value="TKA33634.1"/>
    <property type="molecule type" value="Genomic_DNA"/>
</dbReference>
<gene>
    <name evidence="4" type="ORF">B0A50_00470</name>
</gene>
<feature type="compositionally biased region" description="Gly residues" evidence="1">
    <location>
        <begin position="684"/>
        <end position="702"/>
    </location>
</feature>
<dbReference type="InterPro" id="IPR018839">
    <property type="entry name" value="Tscrpt-silencing_Clr2_C"/>
</dbReference>
<feature type="compositionally biased region" description="Basic and acidic residues" evidence="1">
    <location>
        <begin position="639"/>
        <end position="649"/>
    </location>
</feature>
<evidence type="ECO:0008006" key="6">
    <source>
        <dbReference type="Google" id="ProtNLM"/>
    </source>
</evidence>
<dbReference type="InterPro" id="IPR031915">
    <property type="entry name" value="Clr2_N"/>
</dbReference>
<feature type="domain" description="Cryptic loci regulator 2 C-terminal" evidence="2">
    <location>
        <begin position="393"/>
        <end position="523"/>
    </location>
</feature>
<protein>
    <recommendedName>
        <fullName evidence="6">Transcription-silencing protein Clr2</fullName>
    </recommendedName>
</protein>
<feature type="compositionally biased region" description="Basic and acidic residues" evidence="1">
    <location>
        <begin position="16"/>
        <end position="28"/>
    </location>
</feature>
<feature type="compositionally biased region" description="Acidic residues" evidence="1">
    <location>
        <begin position="670"/>
        <end position="679"/>
    </location>
</feature>
<dbReference type="GO" id="GO:0033553">
    <property type="term" value="C:rDNA heterochromatin"/>
    <property type="evidence" value="ECO:0007669"/>
    <property type="project" value="TreeGrafter"/>
</dbReference>
<evidence type="ECO:0000313" key="4">
    <source>
        <dbReference type="EMBL" id="TKA33634.1"/>
    </source>
</evidence>
<dbReference type="InterPro" id="IPR038986">
    <property type="entry name" value="Clr2"/>
</dbReference>
<feature type="compositionally biased region" description="Basic and acidic residues" evidence="1">
    <location>
        <begin position="35"/>
        <end position="59"/>
    </location>
</feature>
<sequence length="702" mass="77534">MARFYPLYVRRSDGKLESVAKGGRREPNEPTPEQLDQKPDKNGVADYHRQITPDEPKSLDWRRKLGGMLAREMRWKDESGQDIGYMLAAFPENYRLYEHVKKSERDGKTEVKSKKHAGGGNDRQDAYLYGHPEGKKKRFRSPADFFPHLLWLCTDESGDPDNCTCKICSPEDLENAIPGAKIKVERVIKPESVVRPSLNTAAAGMTRQPSAQSTKLKPDPGVPKPAKSPTTSKPSLVPTPLPKSKNPDQHIDSQYHTFTYRPGEVVWFQRGQAWGLGAVLRRWRTANNQFHYTVQPLSWPGHYSEAVTKSSDLEMRPWLAWSVPRFTNDALNHLRDPPMYETADWQGMMQKRYGNGDLEVDGSILAAKAIDSTYTPFHLNKVTEPEPGVTEKHYDAIYLGAEKIWTGDPIRLQIGSGTDIMVVHSIIETLRSPSSTTNTPHPPPQTCHFLGDLYTLSSTPHPNPSIPSPASPSNNPHLPPRMTQDLAHRNARSIPTKNTASFWHLVAPRQRLDLHAAKGRWYEATRILPVLQPASYAEAARTGSIQEASLWMNSRGDCLNSNRPAGSPKLEKFNRRRETRLEALGQAVPPHTEIMEGLAPPSSVMGNLDPALSGASAAGFGGERHAGQSELQMEIDPKFDSASDAEGAKQHAGAGGAGRQAGSGQGGLEDFMDLGEMDSAEGMQGFGRDYGGGGQRQGGGYY</sequence>
<name>A0A4U0UDZ6_9PEZI</name>
<organism evidence="4 5">
    <name type="scientific">Salinomyces thailandicus</name>
    <dbReference type="NCBI Taxonomy" id="706561"/>
    <lineage>
        <taxon>Eukaryota</taxon>
        <taxon>Fungi</taxon>
        <taxon>Dikarya</taxon>
        <taxon>Ascomycota</taxon>
        <taxon>Pezizomycotina</taxon>
        <taxon>Dothideomycetes</taxon>
        <taxon>Dothideomycetidae</taxon>
        <taxon>Mycosphaerellales</taxon>
        <taxon>Teratosphaeriaceae</taxon>
        <taxon>Salinomyces</taxon>
    </lineage>
</organism>
<feature type="compositionally biased region" description="Gly residues" evidence="1">
    <location>
        <begin position="653"/>
        <end position="667"/>
    </location>
</feature>
<dbReference type="Pfam" id="PF16761">
    <property type="entry name" value="Clr2_transil"/>
    <property type="match status" value="1"/>
</dbReference>
<dbReference type="GO" id="GO:0031934">
    <property type="term" value="C:mating-type region heterochromatin"/>
    <property type="evidence" value="ECO:0007669"/>
    <property type="project" value="TreeGrafter"/>
</dbReference>
<evidence type="ECO:0000259" key="2">
    <source>
        <dbReference type="Pfam" id="PF10383"/>
    </source>
</evidence>
<dbReference type="Pfam" id="PF10383">
    <property type="entry name" value="Clr2"/>
    <property type="match status" value="1"/>
</dbReference>
<feature type="region of interest" description="Disordered" evidence="1">
    <location>
        <begin position="198"/>
        <end position="250"/>
    </location>
</feature>
<dbReference type="PANTHER" id="PTHR38046">
    <property type="entry name" value="CRYPTIC LOCI REGULATOR 2"/>
    <property type="match status" value="1"/>
</dbReference>
<accession>A0A4U0UDZ6</accession>
<dbReference type="GO" id="GO:0070824">
    <property type="term" value="C:SHREC complex"/>
    <property type="evidence" value="ECO:0007669"/>
    <property type="project" value="InterPro"/>
</dbReference>
<feature type="domain" description="Cryptic loci regulator 2 N-terminal" evidence="3">
    <location>
        <begin position="85"/>
        <end position="168"/>
    </location>
</feature>
<dbReference type="GO" id="GO:0030466">
    <property type="term" value="P:silent mating-type cassette heterochromatin formation"/>
    <property type="evidence" value="ECO:0007669"/>
    <property type="project" value="TreeGrafter"/>
</dbReference>
<feature type="region of interest" description="Disordered" evidence="1">
    <location>
        <begin position="639"/>
        <end position="702"/>
    </location>
</feature>
<feature type="compositionally biased region" description="Pro residues" evidence="1">
    <location>
        <begin position="461"/>
        <end position="470"/>
    </location>
</feature>
<evidence type="ECO:0000313" key="5">
    <source>
        <dbReference type="Proteomes" id="UP000308549"/>
    </source>
</evidence>
<evidence type="ECO:0000256" key="1">
    <source>
        <dbReference type="SAM" id="MobiDB-lite"/>
    </source>
</evidence>
<dbReference type="OrthoDB" id="2421327at2759"/>
<dbReference type="Proteomes" id="UP000308549">
    <property type="component" value="Unassembled WGS sequence"/>
</dbReference>
<feature type="compositionally biased region" description="Low complexity" evidence="1">
    <location>
        <begin position="224"/>
        <end position="235"/>
    </location>
</feature>